<protein>
    <submittedName>
        <fullName evidence="1">Uncharacterized protein</fullName>
    </submittedName>
</protein>
<dbReference type="EMBL" id="BSYO01000016">
    <property type="protein sequence ID" value="GMH16447.1"/>
    <property type="molecule type" value="Genomic_DNA"/>
</dbReference>
<dbReference type="AlphaFoldDB" id="A0AAD3SSN2"/>
<evidence type="ECO:0000313" key="2">
    <source>
        <dbReference type="Proteomes" id="UP001279734"/>
    </source>
</evidence>
<proteinExistence type="predicted"/>
<keyword evidence="2" id="KW-1185">Reference proteome</keyword>
<accession>A0AAD3SSN2</accession>
<sequence>MYIVEKGVIYCFSIEFASSEAGLHICLEQLLFGWSFDGVSILLSQGLSGCSTCHHWWTILGMITFTRDRYR</sequence>
<gene>
    <name evidence="1" type="ORF">Nepgr_018288</name>
</gene>
<comment type="caution">
    <text evidence="1">The sequence shown here is derived from an EMBL/GenBank/DDBJ whole genome shotgun (WGS) entry which is preliminary data.</text>
</comment>
<evidence type="ECO:0000313" key="1">
    <source>
        <dbReference type="EMBL" id="GMH16447.1"/>
    </source>
</evidence>
<name>A0AAD3SSN2_NEPGR</name>
<organism evidence="1 2">
    <name type="scientific">Nepenthes gracilis</name>
    <name type="common">Slender pitcher plant</name>
    <dbReference type="NCBI Taxonomy" id="150966"/>
    <lineage>
        <taxon>Eukaryota</taxon>
        <taxon>Viridiplantae</taxon>
        <taxon>Streptophyta</taxon>
        <taxon>Embryophyta</taxon>
        <taxon>Tracheophyta</taxon>
        <taxon>Spermatophyta</taxon>
        <taxon>Magnoliopsida</taxon>
        <taxon>eudicotyledons</taxon>
        <taxon>Gunneridae</taxon>
        <taxon>Pentapetalae</taxon>
        <taxon>Caryophyllales</taxon>
        <taxon>Nepenthaceae</taxon>
        <taxon>Nepenthes</taxon>
    </lineage>
</organism>
<reference evidence="1" key="1">
    <citation type="submission" date="2023-05" db="EMBL/GenBank/DDBJ databases">
        <title>Nepenthes gracilis genome sequencing.</title>
        <authorList>
            <person name="Fukushima K."/>
        </authorList>
    </citation>
    <scope>NUCLEOTIDE SEQUENCE</scope>
    <source>
        <strain evidence="1">SING2019-196</strain>
    </source>
</reference>
<dbReference type="Proteomes" id="UP001279734">
    <property type="component" value="Unassembled WGS sequence"/>
</dbReference>